<evidence type="ECO:0000313" key="6">
    <source>
        <dbReference type="Proteomes" id="UP000241964"/>
    </source>
</evidence>
<dbReference type="InterPro" id="IPR019734">
    <property type="entry name" value="TPR_rpt"/>
</dbReference>
<dbReference type="OrthoDB" id="9793489at2"/>
<comment type="caution">
    <text evidence="5">The sequence shown here is derived from an EMBL/GenBank/DDBJ whole genome shotgun (WGS) entry which is preliminary data.</text>
</comment>
<dbReference type="PROSITE" id="PS50005">
    <property type="entry name" value="TPR"/>
    <property type="match status" value="1"/>
</dbReference>
<keyword evidence="3" id="KW-0802">TPR repeat</keyword>
<protein>
    <submittedName>
        <fullName evidence="5">CubicO group peptidase (Beta-lactamase class C family)</fullName>
    </submittedName>
</protein>
<evidence type="ECO:0000256" key="1">
    <source>
        <dbReference type="ARBA" id="ARBA00004370"/>
    </source>
</evidence>
<dbReference type="GO" id="GO:0016020">
    <property type="term" value="C:membrane"/>
    <property type="evidence" value="ECO:0007669"/>
    <property type="project" value="UniProtKB-SubCell"/>
</dbReference>
<dbReference type="RefSeq" id="WP_106595579.1">
    <property type="nucleotide sequence ID" value="NZ_PYAS01000005.1"/>
</dbReference>
<dbReference type="SUPFAM" id="SSF56601">
    <property type="entry name" value="beta-lactamase/transpeptidase-like"/>
    <property type="match status" value="1"/>
</dbReference>
<dbReference type="EMBL" id="PYAS01000005">
    <property type="protein sequence ID" value="PSL29281.1"/>
    <property type="molecule type" value="Genomic_DNA"/>
</dbReference>
<dbReference type="InterPro" id="IPR012338">
    <property type="entry name" value="Beta-lactam/transpept-like"/>
</dbReference>
<comment type="subcellular location">
    <subcellularLocation>
        <location evidence="1">Membrane</location>
    </subcellularLocation>
</comment>
<keyword evidence="6" id="KW-1185">Reference proteome</keyword>
<dbReference type="Gene3D" id="3.40.710.10">
    <property type="entry name" value="DD-peptidase/beta-lactamase superfamily"/>
    <property type="match status" value="1"/>
</dbReference>
<dbReference type="Proteomes" id="UP000241964">
    <property type="component" value="Unassembled WGS sequence"/>
</dbReference>
<evidence type="ECO:0000259" key="4">
    <source>
        <dbReference type="Pfam" id="PF00144"/>
    </source>
</evidence>
<dbReference type="InterPro" id="IPR050491">
    <property type="entry name" value="AmpC-like"/>
</dbReference>
<dbReference type="PANTHER" id="PTHR46825">
    <property type="entry name" value="D-ALANYL-D-ALANINE-CARBOXYPEPTIDASE/ENDOPEPTIDASE AMPH"/>
    <property type="match status" value="1"/>
</dbReference>
<feature type="domain" description="Beta-lactamase-related" evidence="4">
    <location>
        <begin position="41"/>
        <end position="362"/>
    </location>
</feature>
<evidence type="ECO:0000256" key="3">
    <source>
        <dbReference type="PROSITE-ProRule" id="PRU00339"/>
    </source>
</evidence>
<sequence length="503" mass="55664">MKTLIILLTIAYLSFANFLGAQPYLQQIDSLVEGQFANGELAGNILIAQKGAIYYQKSLGLADVANRVAINEHSAFQLASVSKIFTSVAILQLKQKGKLRLDDPVKSYLPTFSYPQITIRHLLTHTSGLADFQMLEKSYAADTGKIFTIADLVPAINQSDRAILFNPGEKWSYSNSGYGLLALIVEKVSALSFPSYLTRYIFQPAGMSHTYANTPLLNVADPHRVKGYDAPTYAPWLRQRVDSLPQNRIELHNLAGLLGQANVISTTGDLLLFDRALYGSKLLKPSTLQEAFNPVRLANQELATTGWGNTSAYYGLGWMILKDTTAGKVVFHSGGMPGAVTLFLRNITKDQTVILLNNITHRGTHGIGVNLFQVLNGVSFPANKQSLASLYTRTLIKTDAESALEKLNACKTDTARYYLNEQEMNRLGLQMFYNDYQAAGLEVLRLNTVLFSASWNVYDSYAEGLKVVGRRQEAILMYRKSLELNPKNQGAERALADLTPKKE</sequence>
<evidence type="ECO:0000256" key="2">
    <source>
        <dbReference type="ARBA" id="ARBA00023136"/>
    </source>
</evidence>
<dbReference type="AlphaFoldDB" id="A0A2P8G5N9"/>
<gene>
    <name evidence="5" type="ORF">CLV60_105118</name>
</gene>
<dbReference type="InterPro" id="IPR001466">
    <property type="entry name" value="Beta-lactam-related"/>
</dbReference>
<proteinExistence type="predicted"/>
<reference evidence="5 6" key="1">
    <citation type="submission" date="2018-03" db="EMBL/GenBank/DDBJ databases">
        <title>Genomic Encyclopedia of Archaeal and Bacterial Type Strains, Phase II (KMG-II): from individual species to whole genera.</title>
        <authorList>
            <person name="Goeker M."/>
        </authorList>
    </citation>
    <scope>NUCLEOTIDE SEQUENCE [LARGE SCALE GENOMIC DNA]</scope>
    <source>
        <strain evidence="5 6">DSM 29057</strain>
    </source>
</reference>
<evidence type="ECO:0000313" key="5">
    <source>
        <dbReference type="EMBL" id="PSL29281.1"/>
    </source>
</evidence>
<accession>A0A2P8G5N9</accession>
<keyword evidence="2" id="KW-0472">Membrane</keyword>
<dbReference type="PANTHER" id="PTHR46825:SF11">
    <property type="entry name" value="PENICILLIN-BINDING PROTEIN 4"/>
    <property type="match status" value="1"/>
</dbReference>
<feature type="repeat" description="TPR" evidence="3">
    <location>
        <begin position="455"/>
        <end position="488"/>
    </location>
</feature>
<dbReference type="Pfam" id="PF00144">
    <property type="entry name" value="Beta-lactamase"/>
    <property type="match status" value="1"/>
</dbReference>
<name>A0A2P8G5N9_9BACT</name>
<organism evidence="5 6">
    <name type="scientific">Dyadobacter jiangsuensis</name>
    <dbReference type="NCBI Taxonomy" id="1591085"/>
    <lineage>
        <taxon>Bacteria</taxon>
        <taxon>Pseudomonadati</taxon>
        <taxon>Bacteroidota</taxon>
        <taxon>Cytophagia</taxon>
        <taxon>Cytophagales</taxon>
        <taxon>Spirosomataceae</taxon>
        <taxon>Dyadobacter</taxon>
    </lineage>
</organism>